<comment type="caution">
    <text evidence="2">The sequence shown here is derived from an EMBL/GenBank/DDBJ whole genome shotgun (WGS) entry which is preliminary data.</text>
</comment>
<keyword evidence="1" id="KW-0472">Membrane</keyword>
<dbReference type="RefSeq" id="WP_098368790.1">
    <property type="nucleotide sequence ID" value="NZ_JARSYC010000018.1"/>
</dbReference>
<reference evidence="2 3" key="1">
    <citation type="submission" date="2017-09" db="EMBL/GenBank/DDBJ databases">
        <title>Large-scale bioinformatics analysis of Bacillus genomes uncovers conserved roles of natural products in bacterial physiology.</title>
        <authorList>
            <consortium name="Agbiome Team Llc"/>
            <person name="Bleich R.M."/>
            <person name="Kirk G.J."/>
            <person name="Santa Maria K.C."/>
            <person name="Allen S.E."/>
            <person name="Farag S."/>
            <person name="Shank E.A."/>
            <person name="Bowers A."/>
        </authorList>
    </citation>
    <scope>NUCLEOTIDE SEQUENCE [LARGE SCALE GENOMIC DNA]</scope>
    <source>
        <strain evidence="2 3">AFS015413</strain>
    </source>
</reference>
<evidence type="ECO:0000256" key="1">
    <source>
        <dbReference type="SAM" id="Phobius"/>
    </source>
</evidence>
<dbReference type="AlphaFoldDB" id="A0A9X6VCA5"/>
<dbReference type="EMBL" id="NTUS01000026">
    <property type="protein sequence ID" value="PFB07923.1"/>
    <property type="molecule type" value="Genomic_DNA"/>
</dbReference>
<gene>
    <name evidence="2" type="ORF">CN398_09305</name>
</gene>
<sequence>MFDKESEEHSNSNLFLYAILPLIAFFIPILTPELNSENVIKFIVKLIGFFVFVVVCIFITFLRREYNRIKMKDSVRIKEQITQHVKEHYYLGMQDSFVLIDKEKNLTRKEILKRCFSTYKVKVPVFAPSGEFLYEVKVNEQDVEIINSKRVSHVSYGRELYVYK</sequence>
<feature type="transmembrane region" description="Helical" evidence="1">
    <location>
        <begin position="42"/>
        <end position="62"/>
    </location>
</feature>
<accession>A0A9X6VCA5</accession>
<protein>
    <submittedName>
        <fullName evidence="2">Uncharacterized protein</fullName>
    </submittedName>
</protein>
<keyword evidence="1" id="KW-1133">Transmembrane helix</keyword>
<name>A0A9X6VCA5_BACTU</name>
<organism evidence="2 3">
    <name type="scientific">Bacillus thuringiensis</name>
    <dbReference type="NCBI Taxonomy" id="1428"/>
    <lineage>
        <taxon>Bacteria</taxon>
        <taxon>Bacillati</taxon>
        <taxon>Bacillota</taxon>
        <taxon>Bacilli</taxon>
        <taxon>Bacillales</taxon>
        <taxon>Bacillaceae</taxon>
        <taxon>Bacillus</taxon>
        <taxon>Bacillus cereus group</taxon>
    </lineage>
</organism>
<keyword evidence="1" id="KW-0812">Transmembrane</keyword>
<feature type="transmembrane region" description="Helical" evidence="1">
    <location>
        <begin position="12"/>
        <end position="30"/>
    </location>
</feature>
<dbReference type="Proteomes" id="UP000220397">
    <property type="component" value="Unassembled WGS sequence"/>
</dbReference>
<evidence type="ECO:0000313" key="3">
    <source>
        <dbReference type="Proteomes" id="UP000220397"/>
    </source>
</evidence>
<proteinExistence type="predicted"/>
<evidence type="ECO:0000313" key="2">
    <source>
        <dbReference type="EMBL" id="PFB07923.1"/>
    </source>
</evidence>